<protein>
    <submittedName>
        <fullName evidence="1">ABC transporter ATP-binding protein</fullName>
    </submittedName>
</protein>
<keyword evidence="2" id="KW-1185">Reference proteome</keyword>
<keyword evidence="1" id="KW-0067">ATP-binding</keyword>
<accession>A0ACC6M3K7</accession>
<dbReference type="EMBL" id="JAWZSR010000003">
    <property type="protein sequence ID" value="MDX8045521.1"/>
    <property type="molecule type" value="Genomic_DNA"/>
</dbReference>
<proteinExistence type="predicted"/>
<keyword evidence="1" id="KW-0547">Nucleotide-binding</keyword>
<name>A0ACC6M3K7_9BACI</name>
<dbReference type="Proteomes" id="UP001277972">
    <property type="component" value="Unassembled WGS sequence"/>
</dbReference>
<comment type="caution">
    <text evidence="1">The sequence shown here is derived from an EMBL/GenBank/DDBJ whole genome shotgun (WGS) entry which is preliminary data.</text>
</comment>
<sequence>MKEPIIAFNQFTFKYHSQTEPTLHNIDATIYQGEKVLILGPSGSGKSTLVHCLNGLVPFSYKGKIEGELLINGQNTKDLDIFTISTMVGTVLQDTDGQFIGITVGEDLAFSLENEQVPQQEMKEIVQQVAELVEVEDHMNHATHELSGGQKQRVSLGGVMVDEKVDILLFDEPLANLDPATGQYAMDLIDRVHQETDKTIVMIEHRLEDALHIEFDRVIVMDEGKIVFNGKPNDLLASDVLEQVAIREPLYLKALKYADCPLHSQMQLADLTRLELSASNKTALQQWSIVQDDATQSFSENILEVHNLQFNYAENPILQNISFSIRQGEMVSIVGKNGAGKSTLSKLICGFEQMDSGEILLHGEDISNKTIFDRASKIGFVLQNPNHMITKHFIYDEIALGLINRGYDQAEIDKRVIHALKVFGLYPFRNWPISALSYGQKKRVTIASILVLEPSILILDEPTAGQDFRHYTEMMTFLQELNANGTTIMFITHDMHLMLEYTSRSIVLADGRLIADRSAVDVLTDDQVVVKANLKRTSLFDLAQKANAQDPKAFVHQFIAYDRKVRKRWL</sequence>
<reference evidence="1" key="1">
    <citation type="submission" date="2023-11" db="EMBL/GenBank/DDBJ databases">
        <title>Gracilibacillus pellucida a moderately halophilic bacterium isolated from saline soil in Xinjiang province.</title>
        <authorList>
            <person name="Zhang Z."/>
            <person name="Tan F."/>
            <person name="Wang Y."/>
            <person name="Xia M."/>
        </authorList>
    </citation>
    <scope>NUCLEOTIDE SEQUENCE</scope>
    <source>
        <strain evidence="1">S3-1-1</strain>
    </source>
</reference>
<organism evidence="1 2">
    <name type="scientific">Gracilibacillus pellucidus</name>
    <dbReference type="NCBI Taxonomy" id="3095368"/>
    <lineage>
        <taxon>Bacteria</taxon>
        <taxon>Bacillati</taxon>
        <taxon>Bacillota</taxon>
        <taxon>Bacilli</taxon>
        <taxon>Bacillales</taxon>
        <taxon>Bacillaceae</taxon>
        <taxon>Gracilibacillus</taxon>
    </lineage>
</organism>
<gene>
    <name evidence="1" type="ORF">SH601_05930</name>
</gene>
<evidence type="ECO:0000313" key="2">
    <source>
        <dbReference type="Proteomes" id="UP001277972"/>
    </source>
</evidence>
<evidence type="ECO:0000313" key="1">
    <source>
        <dbReference type="EMBL" id="MDX8045521.1"/>
    </source>
</evidence>